<name>A0ABC8RXP5_9AQUA</name>
<gene>
    <name evidence="1" type="ORF">ILEXP_LOCUS17708</name>
</gene>
<proteinExistence type="predicted"/>
<sequence length="77" mass="7416">MDARTVGAVVGTSAMATSTGAEVEAAGVKVGVELGVGVEASGMGIEVVGGGTRAGVGVEAWALGAPWQALTHGQVHE</sequence>
<accession>A0ABC8RXP5</accession>
<dbReference type="Proteomes" id="UP001642360">
    <property type="component" value="Unassembled WGS sequence"/>
</dbReference>
<dbReference type="AlphaFoldDB" id="A0ABC8RXP5"/>
<organism evidence="1 2">
    <name type="scientific">Ilex paraguariensis</name>
    <name type="common">yerba mate</name>
    <dbReference type="NCBI Taxonomy" id="185542"/>
    <lineage>
        <taxon>Eukaryota</taxon>
        <taxon>Viridiplantae</taxon>
        <taxon>Streptophyta</taxon>
        <taxon>Embryophyta</taxon>
        <taxon>Tracheophyta</taxon>
        <taxon>Spermatophyta</taxon>
        <taxon>Magnoliopsida</taxon>
        <taxon>eudicotyledons</taxon>
        <taxon>Gunneridae</taxon>
        <taxon>Pentapetalae</taxon>
        <taxon>asterids</taxon>
        <taxon>campanulids</taxon>
        <taxon>Aquifoliales</taxon>
        <taxon>Aquifoliaceae</taxon>
        <taxon>Ilex</taxon>
    </lineage>
</organism>
<comment type="caution">
    <text evidence="1">The sequence shown here is derived from an EMBL/GenBank/DDBJ whole genome shotgun (WGS) entry which is preliminary data.</text>
</comment>
<reference evidence="1 2" key="1">
    <citation type="submission" date="2024-02" db="EMBL/GenBank/DDBJ databases">
        <authorList>
            <person name="Vignale AGUSTIN F."/>
            <person name="Sosa J E."/>
            <person name="Modenutti C."/>
        </authorList>
    </citation>
    <scope>NUCLEOTIDE SEQUENCE [LARGE SCALE GENOMIC DNA]</scope>
</reference>
<dbReference type="EMBL" id="CAUOFW020001914">
    <property type="protein sequence ID" value="CAK9149647.1"/>
    <property type="molecule type" value="Genomic_DNA"/>
</dbReference>
<keyword evidence="2" id="KW-1185">Reference proteome</keyword>
<evidence type="ECO:0000313" key="1">
    <source>
        <dbReference type="EMBL" id="CAK9149647.1"/>
    </source>
</evidence>
<evidence type="ECO:0000313" key="2">
    <source>
        <dbReference type="Proteomes" id="UP001642360"/>
    </source>
</evidence>
<protein>
    <submittedName>
        <fullName evidence="1">Uncharacterized protein</fullName>
    </submittedName>
</protein>